<evidence type="ECO:0000256" key="1">
    <source>
        <dbReference type="ARBA" id="ARBA00004123"/>
    </source>
</evidence>
<dbReference type="InterPro" id="IPR043128">
    <property type="entry name" value="Rev_trsase/Diguanyl_cyclase"/>
</dbReference>
<keyword evidence="8 13" id="KW-0227">DNA damage</keyword>
<feature type="region of interest" description="Disordered" evidence="15">
    <location>
        <begin position="1"/>
        <end position="34"/>
    </location>
</feature>
<keyword evidence="4 13" id="KW-0237">DNA synthesis</keyword>
<comment type="similarity">
    <text evidence="2 13">Belongs to the DNA polymerase type-Y family.</text>
</comment>
<keyword evidence="6 13" id="KW-0548">Nucleotidyltransferase</keyword>
<dbReference type="SMART" id="SM00292">
    <property type="entry name" value="BRCT"/>
    <property type="match status" value="1"/>
</dbReference>
<dbReference type="FunFam" id="3.30.1490.100:FF:000001">
    <property type="entry name" value="DNA repair protein REV1"/>
    <property type="match status" value="1"/>
</dbReference>
<keyword evidence="9 14" id="KW-0460">Magnesium</keyword>
<evidence type="ECO:0000256" key="13">
    <source>
        <dbReference type="PIRNR" id="PIRNR036573"/>
    </source>
</evidence>
<keyword evidence="5 13" id="KW-0808">Transferase</keyword>
<comment type="subcellular location">
    <subcellularLocation>
        <location evidence="1 13">Nucleus</location>
    </subcellularLocation>
</comment>
<dbReference type="GO" id="GO:0046872">
    <property type="term" value="F:metal ion binding"/>
    <property type="evidence" value="ECO:0007669"/>
    <property type="project" value="UniProtKB-KW"/>
</dbReference>
<organism evidence="18 19">
    <name type="scientific">Phaedon cochleariae</name>
    <name type="common">Mustard beetle</name>
    <dbReference type="NCBI Taxonomy" id="80249"/>
    <lineage>
        <taxon>Eukaryota</taxon>
        <taxon>Metazoa</taxon>
        <taxon>Ecdysozoa</taxon>
        <taxon>Arthropoda</taxon>
        <taxon>Hexapoda</taxon>
        <taxon>Insecta</taxon>
        <taxon>Pterygota</taxon>
        <taxon>Neoptera</taxon>
        <taxon>Endopterygota</taxon>
        <taxon>Coleoptera</taxon>
        <taxon>Polyphaga</taxon>
        <taxon>Cucujiformia</taxon>
        <taxon>Chrysomeloidea</taxon>
        <taxon>Chrysomelidae</taxon>
        <taxon>Chrysomelinae</taxon>
        <taxon>Chrysomelini</taxon>
        <taxon>Phaedon</taxon>
    </lineage>
</organism>
<evidence type="ECO:0000256" key="9">
    <source>
        <dbReference type="ARBA" id="ARBA00022842"/>
    </source>
</evidence>
<dbReference type="Gene3D" id="3.30.1490.100">
    <property type="entry name" value="DNA polymerase, Y-family, little finger domain"/>
    <property type="match status" value="1"/>
</dbReference>
<dbReference type="AlphaFoldDB" id="A0A9P0GMZ6"/>
<dbReference type="GO" id="GO:0005634">
    <property type="term" value="C:nucleus"/>
    <property type="evidence" value="ECO:0007669"/>
    <property type="project" value="UniProtKB-SubCell"/>
</dbReference>
<dbReference type="GO" id="GO:0017125">
    <property type="term" value="F:deoxycytidyl transferase activity"/>
    <property type="evidence" value="ECO:0007669"/>
    <property type="project" value="TreeGrafter"/>
</dbReference>
<dbReference type="CDD" id="cd01701">
    <property type="entry name" value="PolY_Rev1"/>
    <property type="match status" value="1"/>
</dbReference>
<dbReference type="InterPro" id="IPR043502">
    <property type="entry name" value="DNA/RNA_pol_sf"/>
</dbReference>
<comment type="function">
    <text evidence="13">Deoxycytidyl transferase involved in DNA repair. Transfers a dCMP residue from dCTP to the 3'-end of a DNA primer in a template-dependent reaction. May assist in the first step in the bypass of abasic lesions by the insertion of a nucleotide opposite the lesion. Required for normal induction of mutations by physical and chemical agents.</text>
</comment>
<dbReference type="Pfam" id="PF00533">
    <property type="entry name" value="BRCT"/>
    <property type="match status" value="1"/>
</dbReference>
<dbReference type="Gene3D" id="3.40.50.10190">
    <property type="entry name" value="BRCT domain"/>
    <property type="match status" value="1"/>
</dbReference>
<evidence type="ECO:0000256" key="14">
    <source>
        <dbReference type="PIRSR" id="PIRSR036573-2"/>
    </source>
</evidence>
<evidence type="ECO:0000259" key="17">
    <source>
        <dbReference type="PROSITE" id="PS50173"/>
    </source>
</evidence>
<dbReference type="Gene3D" id="3.40.1170.60">
    <property type="match status" value="1"/>
</dbReference>
<accession>A0A9P0GMZ6</accession>
<dbReference type="Gene3D" id="6.10.250.1630">
    <property type="match status" value="1"/>
</dbReference>
<proteinExistence type="inferred from homology"/>
<feature type="binding site" evidence="14">
    <location>
        <position position="421"/>
    </location>
    <ligand>
        <name>Mg(2+)</name>
        <dbReference type="ChEBI" id="CHEBI:18420"/>
        <label>1</label>
    </ligand>
</feature>
<dbReference type="InterPro" id="IPR017961">
    <property type="entry name" value="DNA_pol_Y-fam_little_finger"/>
</dbReference>
<dbReference type="Gene3D" id="6.10.250.1490">
    <property type="match status" value="1"/>
</dbReference>
<dbReference type="CDD" id="cd17719">
    <property type="entry name" value="BRCT_Rev1"/>
    <property type="match status" value="1"/>
</dbReference>
<feature type="domain" description="UmuC" evidence="17">
    <location>
        <begin position="281"/>
        <end position="503"/>
    </location>
</feature>
<evidence type="ECO:0000259" key="16">
    <source>
        <dbReference type="PROSITE" id="PS50172"/>
    </source>
</evidence>
<keyword evidence="11 13" id="KW-0234">DNA repair</keyword>
<keyword evidence="12 13" id="KW-0539">Nucleus</keyword>
<evidence type="ECO:0000256" key="3">
    <source>
        <dbReference type="ARBA" id="ARBA00020399"/>
    </source>
</evidence>
<dbReference type="OrthoDB" id="427711at2759"/>
<dbReference type="Pfam" id="PF11799">
    <property type="entry name" value="IMS_C"/>
    <property type="match status" value="1"/>
</dbReference>
<dbReference type="Pfam" id="PF16727">
    <property type="entry name" value="REV1_C"/>
    <property type="match status" value="1"/>
</dbReference>
<dbReference type="Gene3D" id="3.30.70.270">
    <property type="match status" value="2"/>
</dbReference>
<feature type="compositionally biased region" description="Basic and acidic residues" evidence="15">
    <location>
        <begin position="1"/>
        <end position="12"/>
    </location>
</feature>
<dbReference type="InterPro" id="IPR036420">
    <property type="entry name" value="BRCT_dom_sf"/>
</dbReference>
<protein>
    <recommendedName>
        <fullName evidence="3 13">DNA repair protein REV1</fullName>
        <ecNumber evidence="13">2.7.7.-</ecNumber>
    </recommendedName>
</protein>
<dbReference type="GO" id="GO:0003887">
    <property type="term" value="F:DNA-directed DNA polymerase activity"/>
    <property type="evidence" value="ECO:0007669"/>
    <property type="project" value="InterPro"/>
</dbReference>
<feature type="region of interest" description="Disordered" evidence="15">
    <location>
        <begin position="716"/>
        <end position="756"/>
    </location>
</feature>
<dbReference type="EC" id="2.7.7.-" evidence="13"/>
<dbReference type="FunFam" id="3.40.50.10190:FF:000011">
    <property type="entry name" value="DNA repair protein REV1"/>
    <property type="match status" value="1"/>
</dbReference>
<dbReference type="GO" id="GO:0070987">
    <property type="term" value="P:error-free translesion synthesis"/>
    <property type="evidence" value="ECO:0007669"/>
    <property type="project" value="TreeGrafter"/>
</dbReference>
<name>A0A9P0GMZ6_PHACE</name>
<dbReference type="Proteomes" id="UP001153737">
    <property type="component" value="Chromosome 11"/>
</dbReference>
<feature type="binding site" evidence="14">
    <location>
        <position position="285"/>
    </location>
    <ligand>
        <name>Mg(2+)</name>
        <dbReference type="ChEBI" id="CHEBI:18420"/>
        <label>1</label>
    </ligand>
</feature>
<evidence type="ECO:0000256" key="12">
    <source>
        <dbReference type="ARBA" id="ARBA00023242"/>
    </source>
</evidence>
<dbReference type="GO" id="GO:0003684">
    <property type="term" value="F:damaged DNA binding"/>
    <property type="evidence" value="ECO:0007669"/>
    <property type="project" value="UniProtKB-UniRule"/>
</dbReference>
<gene>
    <name evidence="18" type="ORF">PHAECO_LOCUS2248</name>
</gene>
<dbReference type="Gene3D" id="1.10.150.20">
    <property type="entry name" value="5' to 3' exonuclease, C-terminal subdomain"/>
    <property type="match status" value="1"/>
</dbReference>
<feature type="compositionally biased region" description="Polar residues" evidence="15">
    <location>
        <begin position="745"/>
        <end position="756"/>
    </location>
</feature>
<evidence type="ECO:0000256" key="10">
    <source>
        <dbReference type="ARBA" id="ARBA00023125"/>
    </source>
</evidence>
<evidence type="ECO:0000256" key="8">
    <source>
        <dbReference type="ARBA" id="ARBA00022763"/>
    </source>
</evidence>
<dbReference type="InterPro" id="IPR001126">
    <property type="entry name" value="UmuC"/>
</dbReference>
<reference evidence="18" key="1">
    <citation type="submission" date="2022-01" db="EMBL/GenBank/DDBJ databases">
        <authorList>
            <person name="King R."/>
        </authorList>
    </citation>
    <scope>NUCLEOTIDE SEQUENCE</scope>
</reference>
<keyword evidence="19" id="KW-1185">Reference proteome</keyword>
<dbReference type="PROSITE" id="PS50173">
    <property type="entry name" value="UMUC"/>
    <property type="match status" value="1"/>
</dbReference>
<evidence type="ECO:0000256" key="6">
    <source>
        <dbReference type="ARBA" id="ARBA00022695"/>
    </source>
</evidence>
<dbReference type="SUPFAM" id="SSF52113">
    <property type="entry name" value="BRCT domain"/>
    <property type="match status" value="1"/>
</dbReference>
<evidence type="ECO:0000313" key="19">
    <source>
        <dbReference type="Proteomes" id="UP001153737"/>
    </source>
</evidence>
<evidence type="ECO:0000256" key="2">
    <source>
        <dbReference type="ARBA" id="ARBA00010945"/>
    </source>
</evidence>
<evidence type="ECO:0000313" key="18">
    <source>
        <dbReference type="EMBL" id="CAH1118562.1"/>
    </source>
</evidence>
<dbReference type="EMBL" id="OU896717">
    <property type="protein sequence ID" value="CAH1118562.1"/>
    <property type="molecule type" value="Genomic_DNA"/>
</dbReference>
<dbReference type="GO" id="GO:0042276">
    <property type="term" value="P:error-prone translesion synthesis"/>
    <property type="evidence" value="ECO:0007669"/>
    <property type="project" value="InterPro"/>
</dbReference>
<dbReference type="PANTHER" id="PTHR45990:SF1">
    <property type="entry name" value="DNA REPAIR PROTEIN REV1"/>
    <property type="match status" value="1"/>
</dbReference>
<keyword evidence="10 13" id="KW-0238">DNA-binding</keyword>
<feature type="binding site" evidence="14">
    <location>
        <position position="420"/>
    </location>
    <ligand>
        <name>Mg(2+)</name>
        <dbReference type="ChEBI" id="CHEBI:18420"/>
        <label>1</label>
    </ligand>
</feature>
<dbReference type="PIRSF" id="PIRSF036573">
    <property type="entry name" value="REV1"/>
    <property type="match status" value="1"/>
</dbReference>
<dbReference type="InterPro" id="IPR001357">
    <property type="entry name" value="BRCT_dom"/>
</dbReference>
<dbReference type="Gene3D" id="1.20.58.1280">
    <property type="entry name" value="DNA repair protein Rev1, C-terminal domain"/>
    <property type="match status" value="1"/>
</dbReference>
<dbReference type="PANTHER" id="PTHR45990">
    <property type="entry name" value="DNA REPAIR PROTEIN REV1"/>
    <property type="match status" value="1"/>
</dbReference>
<dbReference type="InterPro" id="IPR053848">
    <property type="entry name" value="IMS_HHH_1"/>
</dbReference>
<dbReference type="PROSITE" id="PS50172">
    <property type="entry name" value="BRCT"/>
    <property type="match status" value="1"/>
</dbReference>
<reference evidence="18" key="2">
    <citation type="submission" date="2022-10" db="EMBL/GenBank/DDBJ databases">
        <authorList>
            <consortium name="ENA_rothamsted_submissions"/>
            <consortium name="culmorum"/>
            <person name="King R."/>
        </authorList>
    </citation>
    <scope>NUCLEOTIDE SEQUENCE</scope>
</reference>
<dbReference type="InterPro" id="IPR038401">
    <property type="entry name" value="Rev1_C_sf"/>
</dbReference>
<dbReference type="SUPFAM" id="SSF100879">
    <property type="entry name" value="Lesion bypass DNA polymerase (Y-family), little finger domain"/>
    <property type="match status" value="1"/>
</dbReference>
<evidence type="ECO:0000256" key="4">
    <source>
        <dbReference type="ARBA" id="ARBA00022634"/>
    </source>
</evidence>
<evidence type="ECO:0000256" key="7">
    <source>
        <dbReference type="ARBA" id="ARBA00022723"/>
    </source>
</evidence>
<dbReference type="InterPro" id="IPR031991">
    <property type="entry name" value="Rev1_C"/>
</dbReference>
<sequence length="959" mass="107666">MQTNKNDKKPTEMVKSGEGMKIGRKRKDKTTEDEDMGFGHWGGYMEAKKAKLLDQFHDSEIKKVSSLFEGIAIHVNGLTKPPLHELKNLMAAHGGIFHAYQVSSTTHIIASNLPNVKIKHLGSVPVVKPSWITDSIDLKKLLDYRRYLLYSNQSKSQPRIDFPAVEKPSTSGFSVDEKSSTSVESGPNIFEKAEVKPEVNSVGTTKVVAQQNPKFPTKTASDPSFLEEFYNNSRLHLISTLGAEFKQLVGEMRDRSDGKFPGRERLTHKDHQGTVYIHTVIMHIDMDCFFVSVGLKNHPDLRGKPVAITHARNGQLANVSSDQKADREREFALYGERLPAGAMSRVDKIDAQSSMSEIASCSYEARKFGIKNGMFLGQAVKLCPELKTLPYDFEGYKEVSNMLYKTIASYTLDIEAVSCDEMYVDITKILKESGYTVEQWANHIRNEISKVTGCPCSTGFGANRLQARLATRKAKPAGQYYLQADDVEAYMADIPLSDLPGVGRATLAKLKNLGLNTCGDVQVASLKVLQSELGQKAGETLKEQSNGIDNRPLNFHHERKSVSAEVNYGIRFQTIEECYNFLQSLSNEVYNRLSDINMRARCLTLKLLVRAADAPVETAKFLGHGVCDSLSKSTKTNLVINSSQIIFKEAKSLYEKLNPPFADLRGVGIQLSKLEKNAPTNTALSNFLKQAPERSVENTEKPVMIEKVDFKEKTDDKSSEKKISLNKKVVQTKQSSKRGRPKGSKNGTIKTTKNSTPTASLNRYFAKSKNIEVNQKSQQYIPVNSQIDMDVLKELPEELREEIIKEYQLNVKKVEAQDTTSKPASRIENKVSQSEKQVYQVEKILPPKPTNTVPMSRKSPFANLTWEQVKPIIKKWTQSGDEPSNIDIEMIADHFKHLAIDRKIEILQSAFNFLHRIFSVLTCNWHAAYFKIVDIMQQGMVARYGGTLAVKRKFECCEM</sequence>
<dbReference type="Pfam" id="PF21999">
    <property type="entry name" value="IMS_HHH_1"/>
    <property type="match status" value="1"/>
</dbReference>
<dbReference type="InterPro" id="IPR012112">
    <property type="entry name" value="REV1"/>
</dbReference>
<keyword evidence="7 14" id="KW-0479">Metal-binding</keyword>
<comment type="cofactor">
    <cofactor evidence="14">
        <name>Mg(2+)</name>
        <dbReference type="ChEBI" id="CHEBI:18420"/>
    </cofactor>
    <text evidence="14">Binds 2 magnesium ions.</text>
</comment>
<evidence type="ECO:0000256" key="15">
    <source>
        <dbReference type="SAM" id="MobiDB-lite"/>
    </source>
</evidence>
<evidence type="ECO:0000256" key="5">
    <source>
        <dbReference type="ARBA" id="ARBA00022679"/>
    </source>
</evidence>
<dbReference type="Pfam" id="PF00817">
    <property type="entry name" value="IMS"/>
    <property type="match status" value="1"/>
</dbReference>
<feature type="domain" description="BRCT" evidence="16">
    <location>
        <begin position="63"/>
        <end position="149"/>
    </location>
</feature>
<dbReference type="InterPro" id="IPR036775">
    <property type="entry name" value="DNA_pol_Y-fam_lit_finger_sf"/>
</dbReference>
<evidence type="ECO:0000256" key="11">
    <source>
        <dbReference type="ARBA" id="ARBA00023204"/>
    </source>
</evidence>
<dbReference type="GO" id="GO:0006281">
    <property type="term" value="P:DNA repair"/>
    <property type="evidence" value="ECO:0007669"/>
    <property type="project" value="UniProtKB-KW"/>
</dbReference>
<dbReference type="SUPFAM" id="SSF56672">
    <property type="entry name" value="DNA/RNA polymerases"/>
    <property type="match status" value="1"/>
</dbReference>